<gene>
    <name evidence="1" type="ORF">N288_20640</name>
</gene>
<name>U5LDP2_9BACI</name>
<reference evidence="1 2" key="1">
    <citation type="submission" date="2013-07" db="EMBL/GenBank/DDBJ databases">
        <title>Complete genome sequence of Bacillus infantis NRRL B-14911 that has potential to induce cardiac disease by antigenic mimicry.</title>
        <authorList>
            <person name="Massilamany C."/>
            <person name="Smith T.P.L."/>
            <person name="Loy J.D."/>
            <person name="Barletta R."/>
            <person name="Reddy J."/>
        </authorList>
    </citation>
    <scope>NUCLEOTIDE SEQUENCE [LARGE SCALE GENOMIC DNA]</scope>
    <source>
        <strain evidence="1 2">NRRL B-14911</strain>
    </source>
</reference>
<evidence type="ECO:0000313" key="1">
    <source>
        <dbReference type="EMBL" id="AGX05974.1"/>
    </source>
</evidence>
<dbReference type="AlphaFoldDB" id="U5LDP2"/>
<dbReference type="HOGENOM" id="CLU_3354510_0_0_9"/>
<evidence type="ECO:0000313" key="2">
    <source>
        <dbReference type="Proteomes" id="UP000017805"/>
    </source>
</evidence>
<organism evidence="1 2">
    <name type="scientific">Bacillus infantis NRRL B-14911</name>
    <dbReference type="NCBI Taxonomy" id="1367477"/>
    <lineage>
        <taxon>Bacteria</taxon>
        <taxon>Bacillati</taxon>
        <taxon>Bacillota</taxon>
        <taxon>Bacilli</taxon>
        <taxon>Bacillales</taxon>
        <taxon>Bacillaceae</taxon>
        <taxon>Bacillus</taxon>
    </lineage>
</organism>
<dbReference type="EMBL" id="CP006643">
    <property type="protein sequence ID" value="AGX05974.1"/>
    <property type="molecule type" value="Genomic_DNA"/>
</dbReference>
<dbReference type="Proteomes" id="UP000017805">
    <property type="component" value="Chromosome"/>
</dbReference>
<proteinExistence type="predicted"/>
<protein>
    <recommendedName>
        <fullName evidence="3">Sporulation protein</fullName>
    </recommendedName>
</protein>
<accession>U5LDP2</accession>
<keyword evidence="2" id="KW-1185">Reference proteome</keyword>
<evidence type="ECO:0008006" key="3">
    <source>
        <dbReference type="Google" id="ProtNLM"/>
    </source>
</evidence>
<sequence length="36" mass="4567">MLYFRTNLKRELTLKEKIFLQEISRKEVEKKKSYYI</sequence>
<dbReference type="KEGG" id="bif:N288_20640"/>